<dbReference type="Gene3D" id="3.40.50.10330">
    <property type="entry name" value="Probable inorganic polyphosphate/atp-NAD kinase, domain 1"/>
    <property type="match status" value="1"/>
</dbReference>
<keyword evidence="16" id="KW-1185">Reference proteome</keyword>
<dbReference type="Pfam" id="PF19279">
    <property type="entry name" value="YegS_C"/>
    <property type="match status" value="1"/>
</dbReference>
<evidence type="ECO:0000256" key="5">
    <source>
        <dbReference type="ARBA" id="ARBA00022741"/>
    </source>
</evidence>
<evidence type="ECO:0000256" key="11">
    <source>
        <dbReference type="ARBA" id="ARBA00023264"/>
    </source>
</evidence>
<keyword evidence="3" id="KW-0808">Transferase</keyword>
<reference evidence="14 15" key="1">
    <citation type="submission" date="2016-11" db="EMBL/GenBank/DDBJ databases">
        <authorList>
            <person name="Jaros S."/>
            <person name="Januszkiewicz K."/>
            <person name="Wedrychowicz H."/>
        </authorList>
    </citation>
    <scope>NUCLEOTIDE SEQUENCE [LARGE SCALE GENOMIC DNA]</scope>
    <source>
        <strain evidence="14 15">DSM 4740</strain>
    </source>
</reference>
<dbReference type="PANTHER" id="PTHR12358">
    <property type="entry name" value="SPHINGOSINE KINASE"/>
    <property type="match status" value="1"/>
</dbReference>
<dbReference type="Pfam" id="PF00781">
    <property type="entry name" value="DAGK_cat"/>
    <property type="match status" value="1"/>
</dbReference>
<keyword evidence="10" id="KW-0594">Phospholipid biosynthesis</keyword>
<feature type="domain" description="DAGKc" evidence="12">
    <location>
        <begin position="3"/>
        <end position="134"/>
    </location>
</feature>
<keyword evidence="7" id="KW-0067">ATP-binding</keyword>
<dbReference type="PANTHER" id="PTHR12358:SF106">
    <property type="entry name" value="LIPID KINASE YEGS"/>
    <property type="match status" value="1"/>
</dbReference>
<dbReference type="InterPro" id="IPR005218">
    <property type="entry name" value="Diacylglycerol/lipid_kinase"/>
</dbReference>
<evidence type="ECO:0000313" key="13">
    <source>
        <dbReference type="EMBL" id="GEN25066.1"/>
    </source>
</evidence>
<evidence type="ECO:0000256" key="1">
    <source>
        <dbReference type="ARBA" id="ARBA00001946"/>
    </source>
</evidence>
<dbReference type="Proteomes" id="UP000321726">
    <property type="component" value="Unassembled WGS sequence"/>
</dbReference>
<comment type="cofactor">
    <cofactor evidence="1">
        <name>Mg(2+)</name>
        <dbReference type="ChEBI" id="CHEBI:18420"/>
    </cofactor>
</comment>
<dbReference type="EMBL" id="FRCA01000002">
    <property type="protein sequence ID" value="SHL66801.1"/>
    <property type="molecule type" value="Genomic_DNA"/>
</dbReference>
<dbReference type="NCBIfam" id="TIGR00147">
    <property type="entry name" value="YegS/Rv2252/BmrU family lipid kinase"/>
    <property type="match status" value="1"/>
</dbReference>
<dbReference type="InterPro" id="IPR016064">
    <property type="entry name" value="NAD/diacylglycerol_kinase_sf"/>
</dbReference>
<keyword evidence="8" id="KW-0460">Magnesium</keyword>
<evidence type="ECO:0000256" key="4">
    <source>
        <dbReference type="ARBA" id="ARBA00022723"/>
    </source>
</evidence>
<dbReference type="GO" id="GO:0008654">
    <property type="term" value="P:phospholipid biosynthetic process"/>
    <property type="evidence" value="ECO:0007669"/>
    <property type="project" value="UniProtKB-KW"/>
</dbReference>
<dbReference type="EMBL" id="BJXU01000123">
    <property type="protein sequence ID" value="GEN25066.1"/>
    <property type="molecule type" value="Genomic_DNA"/>
</dbReference>
<proteinExistence type="predicted"/>
<evidence type="ECO:0000256" key="9">
    <source>
        <dbReference type="ARBA" id="ARBA00023098"/>
    </source>
</evidence>
<keyword evidence="4" id="KW-0479">Metal-binding</keyword>
<dbReference type="GO" id="GO:0005524">
    <property type="term" value="F:ATP binding"/>
    <property type="evidence" value="ECO:0007669"/>
    <property type="project" value="UniProtKB-KW"/>
</dbReference>
<dbReference type="NCBIfam" id="NF009602">
    <property type="entry name" value="PRK13054.1"/>
    <property type="match status" value="1"/>
</dbReference>
<evidence type="ECO:0000313" key="14">
    <source>
        <dbReference type="EMBL" id="SHL66801.1"/>
    </source>
</evidence>
<keyword evidence="2" id="KW-0444">Lipid biosynthesis</keyword>
<dbReference type="SUPFAM" id="SSF111331">
    <property type="entry name" value="NAD kinase/diacylglycerol kinase-like"/>
    <property type="match status" value="1"/>
</dbReference>
<name>A0A1M7CHN8_9GAMM</name>
<gene>
    <name evidence="13" type="ORF">HCU01_30150</name>
    <name evidence="14" type="ORF">SAMN05660971_01098</name>
</gene>
<evidence type="ECO:0000256" key="10">
    <source>
        <dbReference type="ARBA" id="ARBA00023209"/>
    </source>
</evidence>
<dbReference type="InterPro" id="IPR045540">
    <property type="entry name" value="YegS/DAGK_C"/>
</dbReference>
<sequence length="309" mass="33633">MTQPSGTNRLILNGKAANSPEVRSAIYACRRGGMDVDVRVTWEKGDAQRQAAQAGRDGVRRVIAGGGDGTVHEVVNGLMQLPRDMRPELAIMPLGSANDLARSLGLPVGQAAALDAACRLPSRWVDIPRMNDHYFINMATGGFGAEITTSTPKGLKRLMGGGAYSVVGALKAWRYKLYPGRLAWDGGESHTEIFLLAIGNGVQAGGGQQLTPAARLDDGLFDVMLVRDFKSLRQLRAMMQELRTRPYHGLHVDAFRSAWLRFEADGDAWLPLTLDGESCYQRCFEAEVTPLALRLVMPDRCRLAAPLGE</sequence>
<evidence type="ECO:0000256" key="7">
    <source>
        <dbReference type="ARBA" id="ARBA00022840"/>
    </source>
</evidence>
<dbReference type="SMART" id="SM00046">
    <property type="entry name" value="DAGKc"/>
    <property type="match status" value="1"/>
</dbReference>
<evidence type="ECO:0000256" key="8">
    <source>
        <dbReference type="ARBA" id="ARBA00022842"/>
    </source>
</evidence>
<dbReference type="AlphaFoldDB" id="A0A1M7CHN8"/>
<evidence type="ECO:0000313" key="16">
    <source>
        <dbReference type="Proteomes" id="UP000321726"/>
    </source>
</evidence>
<dbReference type="RefSeq" id="WP_073434010.1">
    <property type="nucleotide sequence ID" value="NZ_BJXU01000123.1"/>
</dbReference>
<dbReference type="OrthoDB" id="142078at2"/>
<dbReference type="GO" id="GO:0016301">
    <property type="term" value="F:kinase activity"/>
    <property type="evidence" value="ECO:0007669"/>
    <property type="project" value="UniProtKB-KW"/>
</dbReference>
<keyword evidence="6 14" id="KW-0418">Kinase</keyword>
<accession>A0A1M7CHN8</accession>
<keyword evidence="11" id="KW-1208">Phospholipid metabolism</keyword>
<dbReference type="InterPro" id="IPR017438">
    <property type="entry name" value="ATP-NAD_kinase_N"/>
</dbReference>
<dbReference type="PROSITE" id="PS50146">
    <property type="entry name" value="DAGK"/>
    <property type="match status" value="1"/>
</dbReference>
<dbReference type="InterPro" id="IPR001206">
    <property type="entry name" value="Diacylglycerol_kinase_cat_dom"/>
</dbReference>
<evidence type="ECO:0000259" key="12">
    <source>
        <dbReference type="PROSITE" id="PS50146"/>
    </source>
</evidence>
<dbReference type="GO" id="GO:0046872">
    <property type="term" value="F:metal ion binding"/>
    <property type="evidence" value="ECO:0007669"/>
    <property type="project" value="UniProtKB-KW"/>
</dbReference>
<evidence type="ECO:0000313" key="15">
    <source>
        <dbReference type="Proteomes" id="UP000184123"/>
    </source>
</evidence>
<dbReference type="GO" id="GO:0005886">
    <property type="term" value="C:plasma membrane"/>
    <property type="evidence" value="ECO:0007669"/>
    <property type="project" value="TreeGrafter"/>
</dbReference>
<dbReference type="STRING" id="44933.SAMN05660971_01098"/>
<protein>
    <submittedName>
        <fullName evidence="13 14">Lipid kinase YegS</fullName>
    </submittedName>
</protein>
<dbReference type="InterPro" id="IPR050187">
    <property type="entry name" value="Lipid_Phosphate_FormReg"/>
</dbReference>
<evidence type="ECO:0000256" key="6">
    <source>
        <dbReference type="ARBA" id="ARBA00022777"/>
    </source>
</evidence>
<organism evidence="14 15">
    <name type="scientific">Halomonas cupida</name>
    <dbReference type="NCBI Taxonomy" id="44933"/>
    <lineage>
        <taxon>Bacteria</taxon>
        <taxon>Pseudomonadati</taxon>
        <taxon>Pseudomonadota</taxon>
        <taxon>Gammaproteobacteria</taxon>
        <taxon>Oceanospirillales</taxon>
        <taxon>Halomonadaceae</taxon>
        <taxon>Halomonas</taxon>
    </lineage>
</organism>
<keyword evidence="9" id="KW-0443">Lipid metabolism</keyword>
<keyword evidence="5" id="KW-0547">Nucleotide-binding</keyword>
<reference evidence="13 16" key="2">
    <citation type="submission" date="2019-07" db="EMBL/GenBank/DDBJ databases">
        <title>Whole genome shotgun sequence of Halomonas cupida NBRC 102219.</title>
        <authorList>
            <person name="Hosoyama A."/>
            <person name="Uohara A."/>
            <person name="Ohji S."/>
            <person name="Ichikawa N."/>
        </authorList>
    </citation>
    <scope>NUCLEOTIDE SEQUENCE [LARGE SCALE GENOMIC DNA]</scope>
    <source>
        <strain evidence="13 16">NBRC 102219</strain>
    </source>
</reference>
<dbReference type="Gene3D" id="2.60.200.40">
    <property type="match status" value="1"/>
</dbReference>
<dbReference type="Proteomes" id="UP000184123">
    <property type="component" value="Unassembled WGS sequence"/>
</dbReference>
<evidence type="ECO:0000256" key="2">
    <source>
        <dbReference type="ARBA" id="ARBA00022516"/>
    </source>
</evidence>
<evidence type="ECO:0000256" key="3">
    <source>
        <dbReference type="ARBA" id="ARBA00022679"/>
    </source>
</evidence>